<keyword evidence="1" id="KW-1133">Transmembrane helix</keyword>
<keyword evidence="5" id="KW-1185">Reference proteome</keyword>
<name>A0A1L0DHC3_9GAMM</name>
<dbReference type="AlphaFoldDB" id="A0A1L0DHC3"/>
<dbReference type="Proteomes" id="UP000182660">
    <property type="component" value="Unassembled WGS sequence"/>
</dbReference>
<gene>
    <name evidence="3" type="ORF">MT2528_1281</name>
    <name evidence="4" type="ORF">NVI5450_1451</name>
</gene>
<keyword evidence="1" id="KW-0812">Transmembrane</keyword>
<reference evidence="4 6" key="1">
    <citation type="submission" date="2016-11" db="EMBL/GenBank/DDBJ databases">
        <authorList>
            <person name="Jaros S."/>
            <person name="Januszkiewicz K."/>
            <person name="Wedrychowicz H."/>
        </authorList>
    </citation>
    <scope>NUCLEOTIDE SEQUENCE [LARGE SCALE GENOMIC DNA]</scope>
    <source>
        <strain evidence="4">NVI 5450</strain>
    </source>
</reference>
<evidence type="ECO:0000256" key="2">
    <source>
        <dbReference type="SAM" id="SignalP"/>
    </source>
</evidence>
<evidence type="ECO:0000313" key="5">
    <source>
        <dbReference type="Proteomes" id="UP000182660"/>
    </source>
</evidence>
<feature type="chain" id="PRO_5010282442" evidence="2">
    <location>
        <begin position="22"/>
        <end position="168"/>
    </location>
</feature>
<dbReference type="EMBL" id="FPLJ01000035">
    <property type="protein sequence ID" value="SGY87481.1"/>
    <property type="molecule type" value="Genomic_DNA"/>
</dbReference>
<evidence type="ECO:0000313" key="4">
    <source>
        <dbReference type="EMBL" id="SGY93187.1"/>
    </source>
</evidence>
<sequence length="168" mass="17724">MRKFISLLTVLFLLTSTTTSAMLLEGKIDFTGLSTTTDDGSAVTSLMFSTFEIDAVTGNFIPDVTPGDTVIFSDLPTIVPTIDLWHVGGFEFDLAAITINTVVGSVAIIEGTGFVSKAGYETTPFHWAYSSMLGNNTFSATAVSAPAGAALLGLALLGFGFTRRNHQV</sequence>
<accession>A0A1L0DHC3</accession>
<keyword evidence="1" id="KW-0472">Membrane</keyword>
<protein>
    <submittedName>
        <fullName evidence="4">2-deoxy-D-gluconate-3-dehydrogenase</fullName>
    </submittedName>
</protein>
<evidence type="ECO:0000313" key="6">
    <source>
        <dbReference type="Proteomes" id="UP000183794"/>
    </source>
</evidence>
<dbReference type="GeneID" id="61295194"/>
<dbReference type="OrthoDB" id="6215855at2"/>
<reference evidence="3 5" key="2">
    <citation type="submission" date="2016-11" db="EMBL/GenBank/DDBJ databases">
        <authorList>
            <person name="Klemetsen T."/>
        </authorList>
    </citation>
    <scope>NUCLEOTIDE SEQUENCE [LARGE SCALE GENOMIC DNA]</scope>
    <source>
        <strain evidence="3">MT 2528</strain>
    </source>
</reference>
<evidence type="ECO:0000256" key="1">
    <source>
        <dbReference type="SAM" id="Phobius"/>
    </source>
</evidence>
<organism evidence="4 6">
    <name type="scientific">Moritella viscosa</name>
    <dbReference type="NCBI Taxonomy" id="80854"/>
    <lineage>
        <taxon>Bacteria</taxon>
        <taxon>Pseudomonadati</taxon>
        <taxon>Pseudomonadota</taxon>
        <taxon>Gammaproteobacteria</taxon>
        <taxon>Alteromonadales</taxon>
        <taxon>Moritellaceae</taxon>
        <taxon>Moritella</taxon>
    </lineage>
</organism>
<dbReference type="RefSeq" id="WP_045110197.1">
    <property type="nucleotide sequence ID" value="NZ_CAWQZC010000105.1"/>
</dbReference>
<dbReference type="Proteomes" id="UP000183794">
    <property type="component" value="Unassembled WGS sequence"/>
</dbReference>
<feature type="signal peptide" evidence="2">
    <location>
        <begin position="1"/>
        <end position="21"/>
    </location>
</feature>
<dbReference type="EMBL" id="FPLD01000045">
    <property type="protein sequence ID" value="SGY93187.1"/>
    <property type="molecule type" value="Genomic_DNA"/>
</dbReference>
<evidence type="ECO:0000313" key="3">
    <source>
        <dbReference type="EMBL" id="SGY87481.1"/>
    </source>
</evidence>
<feature type="transmembrane region" description="Helical" evidence="1">
    <location>
        <begin position="138"/>
        <end position="161"/>
    </location>
</feature>
<proteinExistence type="predicted"/>
<keyword evidence="2" id="KW-0732">Signal</keyword>